<evidence type="ECO:0000313" key="3">
    <source>
        <dbReference type="Proteomes" id="UP000053127"/>
    </source>
</evidence>
<accession>A0A101P0U8</accession>
<name>A0A101P0U8_9ACTN</name>
<gene>
    <name evidence="2" type="ORF">AQI95_25380</name>
</gene>
<dbReference type="SUPFAM" id="SSF53474">
    <property type="entry name" value="alpha/beta-Hydrolases"/>
    <property type="match status" value="1"/>
</dbReference>
<dbReference type="EMBL" id="LMWN01000036">
    <property type="protein sequence ID" value="KUN02865.1"/>
    <property type="molecule type" value="Genomic_DNA"/>
</dbReference>
<feature type="domain" description="AB hydrolase-1" evidence="1">
    <location>
        <begin position="159"/>
        <end position="373"/>
    </location>
</feature>
<dbReference type="InterPro" id="IPR050471">
    <property type="entry name" value="AB_hydrolase"/>
</dbReference>
<protein>
    <submittedName>
        <fullName evidence="2">Alpha/beta hydrolase</fullName>
    </submittedName>
</protein>
<dbReference type="InterPro" id="IPR029058">
    <property type="entry name" value="AB_hydrolase_fold"/>
</dbReference>
<dbReference type="Proteomes" id="UP000053127">
    <property type="component" value="Unassembled WGS sequence"/>
</dbReference>
<sequence>MPTRSEPVGAPGDGTPAALAHALLDTASITRATEDRLRVAPAQPLAARSLPAAQELLDRVGSALGVPELEVVGEPDGLTAAELAVGRRLSLRAPGAVADGEPERAARAALAAFPGPAVVVPARDGTPLRCWAAGPEDAPAVAVVSACGMPVGLVRRWLGALAAQYRVVTWESRGLFAADDGPGLGAPADHTLDAQSEDVLAVLDGFGIAEAHALGLCGGAVVALAAAARSHRITSLSLWHGDYELAGEAPKTAHQRDVESLLTMVSRGRAQAAAMHRLMSRPTTLETLRADIAHYLIHPYATPELLYRYGLLNGAIMSADCRPLLDAPQPTLVVTSDRDTTAHPAGSKFVAARLPRAELRTMPDGDHLTAFDGGHELTALAAEFLHTVTAPDRKGT</sequence>
<reference evidence="2 3" key="1">
    <citation type="submission" date="2015-10" db="EMBL/GenBank/DDBJ databases">
        <title>Draft genome sequence of Streptomyces yokosukanensis DSM 40224, type strain for the species Streptomyces yokosukanensis.</title>
        <authorList>
            <person name="Ruckert C."/>
            <person name="Winkler A."/>
            <person name="Kalinowski J."/>
            <person name="Kampfer P."/>
            <person name="Glaeser S."/>
        </authorList>
    </citation>
    <scope>NUCLEOTIDE SEQUENCE [LARGE SCALE GENOMIC DNA]</scope>
    <source>
        <strain evidence="2 3">DSM 40224</strain>
    </source>
</reference>
<dbReference type="RefSeq" id="WP_067128600.1">
    <property type="nucleotide sequence ID" value="NZ_JBFACD010000032.1"/>
</dbReference>
<dbReference type="Pfam" id="PF00561">
    <property type="entry name" value="Abhydrolase_1"/>
    <property type="match status" value="1"/>
</dbReference>
<dbReference type="PANTHER" id="PTHR43433:SF1">
    <property type="entry name" value="BLL5160 PROTEIN"/>
    <property type="match status" value="1"/>
</dbReference>
<proteinExistence type="predicted"/>
<evidence type="ECO:0000313" key="2">
    <source>
        <dbReference type="EMBL" id="KUN02865.1"/>
    </source>
</evidence>
<dbReference type="Gene3D" id="3.40.50.1820">
    <property type="entry name" value="alpha/beta hydrolase"/>
    <property type="match status" value="1"/>
</dbReference>
<dbReference type="AlphaFoldDB" id="A0A101P0U8"/>
<keyword evidence="3" id="KW-1185">Reference proteome</keyword>
<dbReference type="InterPro" id="IPR000073">
    <property type="entry name" value="AB_hydrolase_1"/>
</dbReference>
<dbReference type="GO" id="GO:0016787">
    <property type="term" value="F:hydrolase activity"/>
    <property type="evidence" value="ECO:0007669"/>
    <property type="project" value="UniProtKB-KW"/>
</dbReference>
<evidence type="ECO:0000259" key="1">
    <source>
        <dbReference type="Pfam" id="PF00561"/>
    </source>
</evidence>
<dbReference type="OrthoDB" id="4319696at2"/>
<comment type="caution">
    <text evidence="2">The sequence shown here is derived from an EMBL/GenBank/DDBJ whole genome shotgun (WGS) entry which is preliminary data.</text>
</comment>
<dbReference type="STRING" id="67386.AQI95_25380"/>
<dbReference type="PANTHER" id="PTHR43433">
    <property type="entry name" value="HYDROLASE, ALPHA/BETA FOLD FAMILY PROTEIN"/>
    <property type="match status" value="1"/>
</dbReference>
<organism evidence="2 3">
    <name type="scientific">Streptomyces yokosukanensis</name>
    <dbReference type="NCBI Taxonomy" id="67386"/>
    <lineage>
        <taxon>Bacteria</taxon>
        <taxon>Bacillati</taxon>
        <taxon>Actinomycetota</taxon>
        <taxon>Actinomycetes</taxon>
        <taxon>Kitasatosporales</taxon>
        <taxon>Streptomycetaceae</taxon>
        <taxon>Streptomyces</taxon>
    </lineage>
</organism>
<keyword evidence="2" id="KW-0378">Hydrolase</keyword>